<keyword evidence="1" id="KW-0238">DNA-binding</keyword>
<gene>
    <name evidence="1" type="ORF">F5613_000362</name>
</gene>
<sequence>MAYKDDILIKLEDSNKWPGFERPEFLDELNELADSSFEKKTIEGYLASVLIYHQLTEELIRILIESSTFYIQLRVFPQEFQDRKFKNKMFGQLIQELNQSILDEKIHIFVEKANNLNFLRIEIVHRLTTSETIKKVKKQCEKVQIIFNEIWELFDEIYDNYRVTYKDFKKDIDELRELL</sequence>
<protein>
    <submittedName>
        <fullName evidence="1">DNA-binding ferritin-like protein</fullName>
    </submittedName>
</protein>
<dbReference type="Proteomes" id="UP000574332">
    <property type="component" value="Unassembled WGS sequence"/>
</dbReference>
<dbReference type="AlphaFoldDB" id="A0A8E1ZTS9"/>
<accession>A0A8E1ZTS9</accession>
<proteinExistence type="predicted"/>
<dbReference type="EMBL" id="JACCCY010000001">
    <property type="protein sequence ID" value="NYI48317.1"/>
    <property type="molecule type" value="Genomic_DNA"/>
</dbReference>
<reference evidence="1 2" key="1">
    <citation type="submission" date="2020-07" db="EMBL/GenBank/DDBJ databases">
        <title>Genomic Encyclopedia of Type Strains, Phase IV (KMG-IV): sequencing the most valuable type-strain genomes for metagenomic binning, comparative biology and taxonomic classification.</title>
        <authorList>
            <person name="Goeker M."/>
        </authorList>
    </citation>
    <scope>NUCLEOTIDE SEQUENCE [LARGE SCALE GENOMIC DNA]</scope>
    <source>
        <strain evidence="1 2">DSM 23697</strain>
    </source>
</reference>
<name>A0A8E1ZTS9_9PORP</name>
<organism evidence="1 2">
    <name type="scientific">Macellibacteroides fermentans</name>
    <dbReference type="NCBI Taxonomy" id="879969"/>
    <lineage>
        <taxon>Bacteria</taxon>
        <taxon>Pseudomonadati</taxon>
        <taxon>Bacteroidota</taxon>
        <taxon>Bacteroidia</taxon>
        <taxon>Bacteroidales</taxon>
        <taxon>Porphyromonadaceae</taxon>
        <taxon>Macellibacteroides</taxon>
    </lineage>
</organism>
<dbReference type="RefSeq" id="WP_179398442.1">
    <property type="nucleotide sequence ID" value="NZ_JACCCY010000001.1"/>
</dbReference>
<comment type="caution">
    <text evidence="1">The sequence shown here is derived from an EMBL/GenBank/DDBJ whole genome shotgun (WGS) entry which is preliminary data.</text>
</comment>
<keyword evidence="2" id="KW-1185">Reference proteome</keyword>
<evidence type="ECO:0000313" key="1">
    <source>
        <dbReference type="EMBL" id="NYI48317.1"/>
    </source>
</evidence>
<evidence type="ECO:0000313" key="2">
    <source>
        <dbReference type="Proteomes" id="UP000574332"/>
    </source>
</evidence>
<dbReference type="GO" id="GO:0003677">
    <property type="term" value="F:DNA binding"/>
    <property type="evidence" value="ECO:0007669"/>
    <property type="project" value="UniProtKB-KW"/>
</dbReference>